<proteinExistence type="predicted"/>
<accession>A0A5N7BLH0</accession>
<dbReference type="AlphaFoldDB" id="A0A5N7BLH0"/>
<dbReference type="Proteomes" id="UP000326198">
    <property type="component" value="Unassembled WGS sequence"/>
</dbReference>
<organism evidence="1 2">
    <name type="scientific">Aspergillus bertholletiae</name>
    <dbReference type="NCBI Taxonomy" id="1226010"/>
    <lineage>
        <taxon>Eukaryota</taxon>
        <taxon>Fungi</taxon>
        <taxon>Dikarya</taxon>
        <taxon>Ascomycota</taxon>
        <taxon>Pezizomycotina</taxon>
        <taxon>Eurotiomycetes</taxon>
        <taxon>Eurotiomycetidae</taxon>
        <taxon>Eurotiales</taxon>
        <taxon>Aspergillaceae</taxon>
        <taxon>Aspergillus</taxon>
        <taxon>Aspergillus subgen. Circumdati</taxon>
    </lineage>
</organism>
<protein>
    <submittedName>
        <fullName evidence="1">Uncharacterized protein</fullName>
    </submittedName>
</protein>
<keyword evidence="2" id="KW-1185">Reference proteome</keyword>
<gene>
    <name evidence="1" type="ORF">BDV26DRAFT_253828</name>
</gene>
<sequence>MSLSESAVSCLFHLGFVTFHAPIRSNVRGLPLDMNHDPYWQGSYSATVSLQDKLCFLEGRGFAPLSLSHF</sequence>
<evidence type="ECO:0000313" key="1">
    <source>
        <dbReference type="EMBL" id="KAE8382347.1"/>
    </source>
</evidence>
<reference evidence="1 2" key="1">
    <citation type="submission" date="2019-04" db="EMBL/GenBank/DDBJ databases">
        <title>Friends and foes A comparative genomics studyof 23 Aspergillus species from section Flavi.</title>
        <authorList>
            <consortium name="DOE Joint Genome Institute"/>
            <person name="Kjaerbolling I."/>
            <person name="Vesth T."/>
            <person name="Frisvad J.C."/>
            <person name="Nybo J.L."/>
            <person name="Theobald S."/>
            <person name="Kildgaard S."/>
            <person name="Isbrandt T."/>
            <person name="Kuo A."/>
            <person name="Sato A."/>
            <person name="Lyhne E.K."/>
            <person name="Kogle M.E."/>
            <person name="Wiebenga A."/>
            <person name="Kun R.S."/>
            <person name="Lubbers R.J."/>
            <person name="Makela M.R."/>
            <person name="Barry K."/>
            <person name="Chovatia M."/>
            <person name="Clum A."/>
            <person name="Daum C."/>
            <person name="Haridas S."/>
            <person name="He G."/>
            <person name="LaButti K."/>
            <person name="Lipzen A."/>
            <person name="Mondo S."/>
            <person name="Riley R."/>
            <person name="Salamov A."/>
            <person name="Simmons B.A."/>
            <person name="Magnuson J.K."/>
            <person name="Henrissat B."/>
            <person name="Mortensen U.H."/>
            <person name="Larsen T.O."/>
            <person name="Devries R.P."/>
            <person name="Grigoriev I.V."/>
            <person name="Machida M."/>
            <person name="Baker S.E."/>
            <person name="Andersen M.R."/>
        </authorList>
    </citation>
    <scope>NUCLEOTIDE SEQUENCE [LARGE SCALE GENOMIC DNA]</scope>
    <source>
        <strain evidence="1 2">IBT 29228</strain>
    </source>
</reference>
<evidence type="ECO:0000313" key="2">
    <source>
        <dbReference type="Proteomes" id="UP000326198"/>
    </source>
</evidence>
<dbReference type="EMBL" id="ML736163">
    <property type="protein sequence ID" value="KAE8382347.1"/>
    <property type="molecule type" value="Genomic_DNA"/>
</dbReference>
<name>A0A5N7BLH0_9EURO</name>